<dbReference type="OrthoDB" id="2884853at2"/>
<dbReference type="EMBL" id="VTEZ01000006">
    <property type="protein sequence ID" value="TYS82976.1"/>
    <property type="molecule type" value="Genomic_DNA"/>
</dbReference>
<accession>A0A5D4TQP7</accession>
<dbReference type="Proteomes" id="UP000324269">
    <property type="component" value="Unassembled WGS sequence"/>
</dbReference>
<gene>
    <name evidence="2" type="ORF">FZC85_17875</name>
</gene>
<keyword evidence="1" id="KW-0472">Membrane</keyword>
<keyword evidence="1" id="KW-1133">Transmembrane helix</keyword>
<dbReference type="RefSeq" id="WP_148970389.1">
    <property type="nucleotide sequence ID" value="NZ_JBNIKW010000006.1"/>
</dbReference>
<name>A0A5D4TQP7_9BACI</name>
<evidence type="ECO:0000313" key="3">
    <source>
        <dbReference type="Proteomes" id="UP000324269"/>
    </source>
</evidence>
<organism evidence="2 3">
    <name type="scientific">Rossellomorea aquimaris</name>
    <dbReference type="NCBI Taxonomy" id="189382"/>
    <lineage>
        <taxon>Bacteria</taxon>
        <taxon>Bacillati</taxon>
        <taxon>Bacillota</taxon>
        <taxon>Bacilli</taxon>
        <taxon>Bacillales</taxon>
        <taxon>Bacillaceae</taxon>
        <taxon>Rossellomorea</taxon>
    </lineage>
</organism>
<evidence type="ECO:0000313" key="2">
    <source>
        <dbReference type="EMBL" id="TYS82976.1"/>
    </source>
</evidence>
<keyword evidence="1" id="KW-0812">Transmembrane</keyword>
<feature type="transmembrane region" description="Helical" evidence="1">
    <location>
        <begin position="16"/>
        <end position="38"/>
    </location>
</feature>
<reference evidence="2 3" key="1">
    <citation type="submission" date="2019-08" db="EMBL/GenBank/DDBJ databases">
        <title>Bacillus genomes from the desert of Cuatro Cienegas, Coahuila.</title>
        <authorList>
            <person name="Olmedo-Alvarez G."/>
        </authorList>
    </citation>
    <scope>NUCLEOTIDE SEQUENCE [LARGE SCALE GENOMIC DNA]</scope>
    <source>
        <strain evidence="2 3">CH87b_3T</strain>
    </source>
</reference>
<feature type="transmembrane region" description="Helical" evidence="1">
    <location>
        <begin position="50"/>
        <end position="68"/>
    </location>
</feature>
<protein>
    <submittedName>
        <fullName evidence="2">Uncharacterized protein</fullName>
    </submittedName>
</protein>
<evidence type="ECO:0000256" key="1">
    <source>
        <dbReference type="SAM" id="Phobius"/>
    </source>
</evidence>
<proteinExistence type="predicted"/>
<comment type="caution">
    <text evidence="2">The sequence shown here is derived from an EMBL/GenBank/DDBJ whole genome shotgun (WGS) entry which is preliminary data.</text>
</comment>
<dbReference type="AlphaFoldDB" id="A0A5D4TQP7"/>
<sequence>MFTDNPSIRKIVRTGLLVFAIMAFISGTLPLAIISPALLSGNPMPDQFPAFAIIAVVNYSFAIVLLLLRSKFFKKDSDQRIQ</sequence>